<feature type="region of interest" description="Disordered" evidence="1">
    <location>
        <begin position="375"/>
        <end position="420"/>
    </location>
</feature>
<keyword evidence="2" id="KW-1133">Transmembrane helix</keyword>
<evidence type="ECO:0000256" key="2">
    <source>
        <dbReference type="SAM" id="Phobius"/>
    </source>
</evidence>
<accession>A0A0R3WEY1</accession>
<proteinExistence type="predicted"/>
<feature type="transmembrane region" description="Helical" evidence="2">
    <location>
        <begin position="20"/>
        <end position="41"/>
    </location>
</feature>
<organism evidence="3">
    <name type="scientific">Taenia asiatica</name>
    <name type="common">Asian tapeworm</name>
    <dbReference type="NCBI Taxonomy" id="60517"/>
    <lineage>
        <taxon>Eukaryota</taxon>
        <taxon>Metazoa</taxon>
        <taxon>Spiralia</taxon>
        <taxon>Lophotrochozoa</taxon>
        <taxon>Platyhelminthes</taxon>
        <taxon>Cestoda</taxon>
        <taxon>Eucestoda</taxon>
        <taxon>Cyclophyllidea</taxon>
        <taxon>Taeniidae</taxon>
        <taxon>Taenia</taxon>
    </lineage>
</organism>
<name>A0A0R3WEY1_TAEAS</name>
<protein>
    <submittedName>
        <fullName evidence="3">Ig-like domain-containing protein</fullName>
    </submittedName>
</protein>
<evidence type="ECO:0000256" key="1">
    <source>
        <dbReference type="SAM" id="MobiDB-lite"/>
    </source>
</evidence>
<sequence>LPFVFSCYRLVQRLMLLSHLISLLVEMALQLLLAVGMALMVSGTVYDEFKQWDPIHWVVKSTNRVELPCYHPRHFPFNNLSSMQNVQWILPEHTSYMHLKPGDKSEGWEVLNMSQKYKLIIEKEKMNKPETVDGMYLCAALAEILPQVGKNKTYAWFYLRWGVGLYSNVPANIEGSIAQKQIDHPNHHKMVFQFHLLLATAMAVLVSADIHDEFPQWDRIHWVVRSTDTITLNCTHPIHYPFNNIQQALSVQWILPKATSYRHLNAGQNEEGWQVTPKDRDYQLKINKGIMNVPESVNGMYVCAALAPVQGRGANTYAWYYLRWGVGLYTNVPAMNEGTTGQKYYWPFTYAWVSVLVGLVIIALFSLTMHFKYKGGPTKDEEDEEEEEDESSLEDDEKVSTKGKKDRSLEIDEYGTAGRL</sequence>
<keyword evidence="2" id="KW-0812">Transmembrane</keyword>
<dbReference type="WBParaSite" id="TASK_0000939601-mRNA-1">
    <property type="protein sequence ID" value="TASK_0000939601-mRNA-1"/>
    <property type="gene ID" value="TASK_0000939601"/>
</dbReference>
<feature type="compositionally biased region" description="Acidic residues" evidence="1">
    <location>
        <begin position="380"/>
        <end position="397"/>
    </location>
</feature>
<feature type="transmembrane region" description="Helical" evidence="2">
    <location>
        <begin position="344"/>
        <end position="367"/>
    </location>
</feature>
<dbReference type="AlphaFoldDB" id="A0A0R3WEY1"/>
<reference evidence="3" key="1">
    <citation type="submission" date="2017-02" db="UniProtKB">
        <authorList>
            <consortium name="WormBaseParasite"/>
        </authorList>
    </citation>
    <scope>IDENTIFICATION</scope>
</reference>
<keyword evidence="2" id="KW-0472">Membrane</keyword>
<evidence type="ECO:0000313" key="3">
    <source>
        <dbReference type="WBParaSite" id="TASK_0000939601-mRNA-1"/>
    </source>
</evidence>